<dbReference type="CDD" id="cd15482">
    <property type="entry name" value="Sialidase_non-viral"/>
    <property type="match status" value="1"/>
</dbReference>
<keyword evidence="4" id="KW-1185">Reference proteome</keyword>
<dbReference type="RefSeq" id="XP_058328353.1">
    <property type="nucleotide sequence ID" value="XM_058475463.1"/>
</dbReference>
<dbReference type="Gene3D" id="2.60.120.560">
    <property type="entry name" value="Exo-inulinase, domain 1"/>
    <property type="match status" value="1"/>
</dbReference>
<accession>A0A9W9TJB3</accession>
<evidence type="ECO:0000256" key="1">
    <source>
        <dbReference type="SAM" id="SignalP"/>
    </source>
</evidence>
<feature type="signal peptide" evidence="1">
    <location>
        <begin position="1"/>
        <end position="27"/>
    </location>
</feature>
<comment type="caution">
    <text evidence="3">The sequence shown here is derived from an EMBL/GenBank/DDBJ whole genome shotgun (WGS) entry which is preliminary data.</text>
</comment>
<evidence type="ECO:0000313" key="3">
    <source>
        <dbReference type="EMBL" id="KAJ5224942.1"/>
    </source>
</evidence>
<reference evidence="3" key="2">
    <citation type="journal article" date="2023" name="IMA Fungus">
        <title>Comparative genomic study of the Penicillium genus elucidates a diverse pangenome and 15 lateral gene transfer events.</title>
        <authorList>
            <person name="Petersen C."/>
            <person name="Sorensen T."/>
            <person name="Nielsen M.R."/>
            <person name="Sondergaard T.E."/>
            <person name="Sorensen J.L."/>
            <person name="Fitzpatrick D.A."/>
            <person name="Frisvad J.C."/>
            <person name="Nielsen K.L."/>
        </authorList>
    </citation>
    <scope>NUCLEOTIDE SEQUENCE</scope>
    <source>
        <strain evidence="3">IBT 19713</strain>
    </source>
</reference>
<dbReference type="EMBL" id="JAPQKS010000005">
    <property type="protein sequence ID" value="KAJ5224942.1"/>
    <property type="molecule type" value="Genomic_DNA"/>
</dbReference>
<dbReference type="Pfam" id="PF13088">
    <property type="entry name" value="BNR_2"/>
    <property type="match status" value="1"/>
</dbReference>
<protein>
    <recommendedName>
        <fullName evidence="2">Sialidase domain-containing protein</fullName>
    </recommendedName>
</protein>
<dbReference type="GeneID" id="83202766"/>
<reference evidence="3" key="1">
    <citation type="submission" date="2022-11" db="EMBL/GenBank/DDBJ databases">
        <authorList>
            <person name="Petersen C."/>
        </authorList>
    </citation>
    <scope>NUCLEOTIDE SEQUENCE</scope>
    <source>
        <strain evidence="3">IBT 19713</strain>
    </source>
</reference>
<dbReference type="InterPro" id="IPR036278">
    <property type="entry name" value="Sialidase_sf"/>
</dbReference>
<dbReference type="PANTHER" id="PTHR38792:SF3">
    <property type="entry name" value="BNR_ASP-BOX REPEAT DOMAIN PROTEIN (AFU_ORTHOLOGUE AFUA_7G06430)-RELATED"/>
    <property type="match status" value="1"/>
</dbReference>
<sequence length="597" mass="64672">MVKFSSIFGSARALALLAALSARTATAYVPIWQPQYPNEAAVTARVIELKHAGDATGHLLATFEHWYYPLGQPTNYKQSNGTPSNFFIQESSDQGQSWSTLATVTAPDDVPNLFFFQPFLFEFPQQLGKYPEGTLLLVGNLHDGNKTYFYSWRSADHGETWDDIGIWQKGHAITGAPGNPSAGIWEPFLFLDNQNDIVAVFSDERECETHSQQLVHLVSTDGGDTWSGNGDDPVPDVVGSDQESRPGMATVAKMDNGEYFMSYEWCDIRYYQSTGSCPVHGKTSSDGVSWNPSDNGTYVSTPDGVLGCGSPYSIWDPVGKQLIVSSSSKRWFSVSETENRTDTTMEDHHVVHINQNYGKDDWYWASAPWYVPAGTDDCNSNYSPDLLPLPNGEILYSTDTPNDSNQCEEGTLAAPIAILPYSSNFSTAGAAGWVDFDGIWTISGDQYQFPSVSQPTMVLTGSSGWTDYEISAAVIITSQSGVAGVFVRASNSPNDSHLSRYTAVIDSNRGELTLYRVGDADTTTLESQPVTGGVMASQQYHLSLSVQSANLVATLTGSNGATTTVTVTNSDLLRGAAGLYGSYGSGGFSNVQIKDLS</sequence>
<dbReference type="OrthoDB" id="2130735at2759"/>
<dbReference type="PANTHER" id="PTHR38792">
    <property type="entry name" value="BNR/ASP-BOX REPEAT DOMAIN PROTEIN (AFU_ORTHOLOGUE AFUA_7G06430)-RELATED"/>
    <property type="match status" value="1"/>
</dbReference>
<organism evidence="3 4">
    <name type="scientific">Penicillium chermesinum</name>
    <dbReference type="NCBI Taxonomy" id="63820"/>
    <lineage>
        <taxon>Eukaryota</taxon>
        <taxon>Fungi</taxon>
        <taxon>Dikarya</taxon>
        <taxon>Ascomycota</taxon>
        <taxon>Pezizomycotina</taxon>
        <taxon>Eurotiomycetes</taxon>
        <taxon>Eurotiomycetidae</taxon>
        <taxon>Eurotiales</taxon>
        <taxon>Aspergillaceae</taxon>
        <taxon>Penicillium</taxon>
    </lineage>
</organism>
<feature type="chain" id="PRO_5040878300" description="Sialidase domain-containing protein" evidence="1">
    <location>
        <begin position="28"/>
        <end position="597"/>
    </location>
</feature>
<dbReference type="Gene3D" id="2.120.10.10">
    <property type="match status" value="1"/>
</dbReference>
<name>A0A9W9TJB3_9EURO</name>
<dbReference type="AlphaFoldDB" id="A0A9W9TJB3"/>
<dbReference type="Proteomes" id="UP001150941">
    <property type="component" value="Unassembled WGS sequence"/>
</dbReference>
<keyword evidence="1" id="KW-0732">Signal</keyword>
<evidence type="ECO:0000259" key="2">
    <source>
        <dbReference type="Pfam" id="PF13088"/>
    </source>
</evidence>
<dbReference type="InterPro" id="IPR011040">
    <property type="entry name" value="Sialidase"/>
</dbReference>
<gene>
    <name evidence="3" type="ORF">N7468_006167</name>
</gene>
<evidence type="ECO:0000313" key="4">
    <source>
        <dbReference type="Proteomes" id="UP001150941"/>
    </source>
</evidence>
<proteinExistence type="predicted"/>
<feature type="domain" description="Sialidase" evidence="2">
    <location>
        <begin position="87"/>
        <end position="228"/>
    </location>
</feature>
<dbReference type="SUPFAM" id="SSF50939">
    <property type="entry name" value="Sialidases"/>
    <property type="match status" value="1"/>
</dbReference>